<gene>
    <name evidence="1" type="ORF">LCGC14_2461130</name>
</gene>
<organism evidence="1">
    <name type="scientific">marine sediment metagenome</name>
    <dbReference type="NCBI Taxonomy" id="412755"/>
    <lineage>
        <taxon>unclassified sequences</taxon>
        <taxon>metagenomes</taxon>
        <taxon>ecological metagenomes</taxon>
    </lineage>
</organism>
<dbReference type="AlphaFoldDB" id="A0A0F9BD78"/>
<comment type="caution">
    <text evidence="1">The sequence shown here is derived from an EMBL/GenBank/DDBJ whole genome shotgun (WGS) entry which is preliminary data.</text>
</comment>
<feature type="non-terminal residue" evidence="1">
    <location>
        <position position="1"/>
    </location>
</feature>
<accession>A0A0F9BD78</accession>
<name>A0A0F9BD78_9ZZZZ</name>
<reference evidence="1" key="1">
    <citation type="journal article" date="2015" name="Nature">
        <title>Complex archaea that bridge the gap between prokaryotes and eukaryotes.</title>
        <authorList>
            <person name="Spang A."/>
            <person name="Saw J.H."/>
            <person name="Jorgensen S.L."/>
            <person name="Zaremba-Niedzwiedzka K."/>
            <person name="Martijn J."/>
            <person name="Lind A.E."/>
            <person name="van Eijk R."/>
            <person name="Schleper C."/>
            <person name="Guy L."/>
            <person name="Ettema T.J."/>
        </authorList>
    </citation>
    <scope>NUCLEOTIDE SEQUENCE</scope>
</reference>
<dbReference type="EMBL" id="LAZR01038323">
    <property type="protein sequence ID" value="KKL19869.1"/>
    <property type="molecule type" value="Genomic_DNA"/>
</dbReference>
<proteinExistence type="predicted"/>
<protein>
    <submittedName>
        <fullName evidence="1">Uncharacterized protein</fullName>
    </submittedName>
</protein>
<sequence>VLLTGGCFSFNRIKFLKIGISELRDSFNNPTTKYQLSEEYLEKQPINMPKSESL</sequence>
<evidence type="ECO:0000313" key="1">
    <source>
        <dbReference type="EMBL" id="KKL19869.1"/>
    </source>
</evidence>